<dbReference type="SUPFAM" id="SSF56219">
    <property type="entry name" value="DNase I-like"/>
    <property type="match status" value="1"/>
</dbReference>
<dbReference type="InterPro" id="IPR036691">
    <property type="entry name" value="Endo/exonu/phosph_ase_sf"/>
</dbReference>
<dbReference type="Gene3D" id="3.60.10.10">
    <property type="entry name" value="Endonuclease/exonuclease/phosphatase"/>
    <property type="match status" value="1"/>
</dbReference>
<evidence type="ECO:0000313" key="3">
    <source>
        <dbReference type="Ensembl" id="ENSORLP00000043291.1"/>
    </source>
</evidence>
<organism evidence="3 4">
    <name type="scientific">Oryzias latipes</name>
    <name type="common">Japanese rice fish</name>
    <name type="synonym">Japanese killifish</name>
    <dbReference type="NCBI Taxonomy" id="8090"/>
    <lineage>
        <taxon>Eukaryota</taxon>
        <taxon>Metazoa</taxon>
        <taxon>Chordata</taxon>
        <taxon>Craniata</taxon>
        <taxon>Vertebrata</taxon>
        <taxon>Euteleostomi</taxon>
        <taxon>Actinopterygii</taxon>
        <taxon>Neopterygii</taxon>
        <taxon>Teleostei</taxon>
        <taxon>Neoteleostei</taxon>
        <taxon>Acanthomorphata</taxon>
        <taxon>Ovalentaria</taxon>
        <taxon>Atherinomorphae</taxon>
        <taxon>Beloniformes</taxon>
        <taxon>Adrianichthyidae</taxon>
        <taxon>Oryziinae</taxon>
        <taxon>Oryzias</taxon>
    </lineage>
</organism>
<dbReference type="PANTHER" id="PTHR12121:SF27">
    <property type="entry name" value="PROTEIN ANGEL HOMOLOG 2"/>
    <property type="match status" value="1"/>
</dbReference>
<dbReference type="Pfam" id="PF03372">
    <property type="entry name" value="Exo_endo_phos"/>
    <property type="match status" value="1"/>
</dbReference>
<dbReference type="STRING" id="8090.ENSORLP00000043291"/>
<sequence>MFLLQLSSCTPPLRALPSFCWTRSRSNAASSHLPYFLPTPPHPWPPPPISRHGLPPRPVLGFRTAPPVSISAAFLLGGSCSSFHTSAGSMEFPGRDPPRKRIRTEEQRRGSGPPPRGPAGGRNQESSRDQCAGLDLRGSRTPPPKAYPSAGGLVGGQRSGVGPAGPWRHRGMMGGSDWVIPSQPKSSSSSSPVLQRYWESCSSEPPPLGGSTAFHFTVMSYNILSQQLLEDNAFLYRHCPPAVLSWDHRLPNLLSEIQHLHPDVLCLQEVQEDHYDNQIKAALQALGYRCEYKKRTGQKPDGCAVAFKASRFHLLSSNPVEFFRAGDPLLDRDNVGLVVLLQPADGRSGSPPICVANTHLLYNPKRGDIKLTQLAILLAEVQRLSRLPDGSACPVLLCGDLNSAPWSPLYTFLTRGCLEYQGMQIGMVSGQEPSPRGQRLLPLPLWPPTLGISHRCRYEAASSGESDPGHVTCGVSPHGGEADGRGSSVEEAICDLAVEDPGGGSVPESGLKRVRTGTRDRLGGSRIEHGLKLRSSYRHLQPDGRPEITTFHSRTALTVDYILYSPVFTDATPPRPSGRGLQLMGRLSLVGQEELEEVNGLPNQYLSSDHLPLLARFRLLH</sequence>
<dbReference type="AlphaFoldDB" id="A0A3B3IH96"/>
<evidence type="ECO:0000256" key="1">
    <source>
        <dbReference type="SAM" id="MobiDB-lite"/>
    </source>
</evidence>
<dbReference type="GeneTree" id="ENSGT00940000157391"/>
<accession>A0A3B3IH96</accession>
<gene>
    <name evidence="3" type="primary">angel2</name>
</gene>
<dbReference type="InterPro" id="IPR005135">
    <property type="entry name" value="Endo/exonuclease/phosphatase"/>
</dbReference>
<dbReference type="InterPro" id="IPR050410">
    <property type="entry name" value="CCR4/nocturin_mRNA_transcr"/>
</dbReference>
<proteinExistence type="predicted"/>
<name>A0A3B3IH96_ORYLA</name>
<feature type="compositionally biased region" description="Low complexity" evidence="1">
    <location>
        <begin position="181"/>
        <end position="191"/>
    </location>
</feature>
<dbReference type="FunCoup" id="A0A3B3IH96">
    <property type="interactions" value="345"/>
</dbReference>
<dbReference type="GO" id="GO:0003824">
    <property type="term" value="F:catalytic activity"/>
    <property type="evidence" value="ECO:0007669"/>
    <property type="project" value="InterPro"/>
</dbReference>
<reference evidence="3" key="3">
    <citation type="submission" date="2025-09" db="UniProtKB">
        <authorList>
            <consortium name="Ensembl"/>
        </authorList>
    </citation>
    <scope>IDENTIFICATION</scope>
    <source>
        <strain evidence="3">Hd-rR</strain>
    </source>
</reference>
<evidence type="ECO:0000259" key="2">
    <source>
        <dbReference type="Pfam" id="PF03372"/>
    </source>
</evidence>
<feature type="domain" description="Endonuclease/exonuclease/phosphatase" evidence="2">
    <location>
        <begin position="219"/>
        <end position="566"/>
    </location>
</feature>
<feature type="compositionally biased region" description="Basic and acidic residues" evidence="1">
    <location>
        <begin position="93"/>
        <end position="109"/>
    </location>
</feature>
<dbReference type="Proteomes" id="UP000001038">
    <property type="component" value="Chromosome 24"/>
</dbReference>
<reference evidence="3" key="2">
    <citation type="submission" date="2025-08" db="UniProtKB">
        <authorList>
            <consortium name="Ensembl"/>
        </authorList>
    </citation>
    <scope>IDENTIFICATION</scope>
    <source>
        <strain evidence="3">Hd-rR</strain>
    </source>
</reference>
<keyword evidence="4" id="KW-1185">Reference proteome</keyword>
<feature type="region of interest" description="Disordered" evidence="1">
    <location>
        <begin position="85"/>
        <end position="191"/>
    </location>
</feature>
<protein>
    <submittedName>
        <fullName evidence="3">Angel homolog 2 (Drosophila)</fullName>
    </submittedName>
</protein>
<dbReference type="GO" id="GO:0070935">
    <property type="term" value="P:3'-UTR-mediated mRNA stabilization"/>
    <property type="evidence" value="ECO:0000318"/>
    <property type="project" value="GO_Central"/>
</dbReference>
<dbReference type="GO" id="GO:0003730">
    <property type="term" value="F:mRNA 3'-UTR binding"/>
    <property type="evidence" value="ECO:0000318"/>
    <property type="project" value="GO_Central"/>
</dbReference>
<dbReference type="InParanoid" id="A0A3B3IH96"/>
<reference evidence="3 4" key="1">
    <citation type="journal article" date="2007" name="Nature">
        <title>The medaka draft genome and insights into vertebrate genome evolution.</title>
        <authorList>
            <person name="Kasahara M."/>
            <person name="Naruse K."/>
            <person name="Sasaki S."/>
            <person name="Nakatani Y."/>
            <person name="Qu W."/>
            <person name="Ahsan B."/>
            <person name="Yamada T."/>
            <person name="Nagayasu Y."/>
            <person name="Doi K."/>
            <person name="Kasai Y."/>
            <person name="Jindo T."/>
            <person name="Kobayashi D."/>
            <person name="Shimada A."/>
            <person name="Toyoda A."/>
            <person name="Kuroki Y."/>
            <person name="Fujiyama A."/>
            <person name="Sasaki T."/>
            <person name="Shimizu A."/>
            <person name="Asakawa S."/>
            <person name="Shimizu N."/>
            <person name="Hashimoto S."/>
            <person name="Yang J."/>
            <person name="Lee Y."/>
            <person name="Matsushima K."/>
            <person name="Sugano S."/>
            <person name="Sakaizumi M."/>
            <person name="Narita T."/>
            <person name="Ohishi K."/>
            <person name="Haga S."/>
            <person name="Ohta F."/>
            <person name="Nomoto H."/>
            <person name="Nogata K."/>
            <person name="Morishita T."/>
            <person name="Endo T."/>
            <person name="Shin-I T."/>
            <person name="Takeda H."/>
            <person name="Morishita S."/>
            <person name="Kohara Y."/>
        </authorList>
    </citation>
    <scope>NUCLEOTIDE SEQUENCE [LARGE SCALE GENOMIC DNA]</scope>
    <source>
        <strain evidence="3 4">Hd-rR</strain>
    </source>
</reference>
<dbReference type="PANTHER" id="PTHR12121">
    <property type="entry name" value="CARBON CATABOLITE REPRESSOR PROTEIN 4"/>
    <property type="match status" value="1"/>
</dbReference>
<evidence type="ECO:0000313" key="4">
    <source>
        <dbReference type="Proteomes" id="UP000001038"/>
    </source>
</evidence>
<dbReference type="Ensembl" id="ENSORLT00000032885.1">
    <property type="protein sequence ID" value="ENSORLP00000043291.1"/>
    <property type="gene ID" value="ENSORLG00000025500.1"/>
</dbReference>
<feature type="compositionally biased region" description="Gly residues" evidence="1">
    <location>
        <begin position="152"/>
        <end position="163"/>
    </location>
</feature>
<dbReference type="Bgee" id="ENSORLG00000025500">
    <property type="expression patterns" value="Expressed in ovary and 14 other cell types or tissues"/>
</dbReference>